<evidence type="ECO:0000313" key="1">
    <source>
        <dbReference type="EMBL" id="KAK9237204.1"/>
    </source>
</evidence>
<accession>A0ACC3T0I7</accession>
<gene>
    <name evidence="1" type="ORF">V1525DRAFT_404524</name>
</gene>
<evidence type="ECO:0000313" key="2">
    <source>
        <dbReference type="Proteomes" id="UP001433508"/>
    </source>
</evidence>
<sequence length="205" mass="23306">MTALRRRQRVKKVGADSQSQRRESNPSAQAEDASAIVDTPAPESSSQHNVPPPDRQEKSFKLTPSSPETNSAERNTMASKNDSGLRPPSSAQHLRRSPRLRNSPRRLSGPRGQEHRIQDDANTATTLKTFNTIKEEQIMQLKLELVERREALRKNYTAAAKSLRARLEMRIHRIPRHLRHMTLGELRNMQLSNSRSSPRREVPVA</sequence>
<keyword evidence="2" id="KW-1185">Reference proteome</keyword>
<reference evidence="2" key="1">
    <citation type="journal article" date="2024" name="Front. Bioeng. Biotechnol.">
        <title>Genome-scale model development and genomic sequencing of the oleaginous clade Lipomyces.</title>
        <authorList>
            <person name="Czajka J.J."/>
            <person name="Han Y."/>
            <person name="Kim J."/>
            <person name="Mondo S.J."/>
            <person name="Hofstad B.A."/>
            <person name="Robles A."/>
            <person name="Haridas S."/>
            <person name="Riley R."/>
            <person name="LaButti K."/>
            <person name="Pangilinan J."/>
            <person name="Andreopoulos W."/>
            <person name="Lipzen A."/>
            <person name="Yan J."/>
            <person name="Wang M."/>
            <person name="Ng V."/>
            <person name="Grigoriev I.V."/>
            <person name="Spatafora J.W."/>
            <person name="Magnuson J.K."/>
            <person name="Baker S.E."/>
            <person name="Pomraning K.R."/>
        </authorList>
    </citation>
    <scope>NUCLEOTIDE SEQUENCE [LARGE SCALE GENOMIC DNA]</scope>
    <source>
        <strain evidence="2">CBS 7786</strain>
    </source>
</reference>
<dbReference type="EMBL" id="MU971372">
    <property type="protein sequence ID" value="KAK9237204.1"/>
    <property type="molecule type" value="Genomic_DNA"/>
</dbReference>
<proteinExistence type="predicted"/>
<name>A0ACC3T0I7_LIPKO</name>
<dbReference type="Proteomes" id="UP001433508">
    <property type="component" value="Unassembled WGS sequence"/>
</dbReference>
<protein>
    <submittedName>
        <fullName evidence="1">Uncharacterized protein</fullName>
    </submittedName>
</protein>
<comment type="caution">
    <text evidence="1">The sequence shown here is derived from an EMBL/GenBank/DDBJ whole genome shotgun (WGS) entry which is preliminary data.</text>
</comment>
<organism evidence="1 2">
    <name type="scientific">Lipomyces kononenkoae</name>
    <name type="common">Yeast</name>
    <dbReference type="NCBI Taxonomy" id="34357"/>
    <lineage>
        <taxon>Eukaryota</taxon>
        <taxon>Fungi</taxon>
        <taxon>Dikarya</taxon>
        <taxon>Ascomycota</taxon>
        <taxon>Saccharomycotina</taxon>
        <taxon>Lipomycetes</taxon>
        <taxon>Lipomycetales</taxon>
        <taxon>Lipomycetaceae</taxon>
        <taxon>Lipomyces</taxon>
    </lineage>
</organism>